<keyword evidence="1" id="KW-0812">Transmembrane</keyword>
<gene>
    <name evidence="2" type="ORF">RAE19_16470</name>
</gene>
<dbReference type="EMBL" id="JAVBIK010000001">
    <property type="protein sequence ID" value="MDT7520281.1"/>
    <property type="molecule type" value="Genomic_DNA"/>
</dbReference>
<sequence>MPRAPWMAVVWPAFLAAGVLEIVVFAFIDPHDLHWNDAALPLSRQGIYTVAFFVFWGVTLASSALTALLAMSAADVNN</sequence>
<evidence type="ECO:0000313" key="2">
    <source>
        <dbReference type="EMBL" id="MDT7520281.1"/>
    </source>
</evidence>
<feature type="transmembrane region" description="Helical" evidence="1">
    <location>
        <begin position="7"/>
        <end position="28"/>
    </location>
</feature>
<feature type="transmembrane region" description="Helical" evidence="1">
    <location>
        <begin position="48"/>
        <end position="71"/>
    </location>
</feature>
<reference evidence="2 3" key="1">
    <citation type="submission" date="2023-08" db="EMBL/GenBank/DDBJ databases">
        <title>Rhodoferax potami sp. nov. and Rhodoferax mekongensis sp. nov., isolated from the Mekong River in Thailand.</title>
        <authorList>
            <person name="Kitikhun S."/>
            <person name="Charoenyingcharoen P."/>
            <person name="Siriarchawattana P."/>
            <person name="Likhitrattanapisal S."/>
            <person name="Nilsakha T."/>
            <person name="Chanpet A."/>
            <person name="Rattanawaree P."/>
            <person name="Ingsriswang S."/>
        </authorList>
    </citation>
    <scope>NUCLEOTIDE SEQUENCE [LARGE SCALE GENOMIC DNA]</scope>
    <source>
        <strain evidence="2 3">TBRC 17660</strain>
    </source>
</reference>
<evidence type="ECO:0008006" key="4">
    <source>
        <dbReference type="Google" id="ProtNLM"/>
    </source>
</evidence>
<name>A0ABU3KS42_9BURK</name>
<organism evidence="2 3">
    <name type="scientific">Rhodoferax potami</name>
    <dbReference type="NCBI Taxonomy" id="3068338"/>
    <lineage>
        <taxon>Bacteria</taxon>
        <taxon>Pseudomonadati</taxon>
        <taxon>Pseudomonadota</taxon>
        <taxon>Betaproteobacteria</taxon>
        <taxon>Burkholderiales</taxon>
        <taxon>Comamonadaceae</taxon>
        <taxon>Rhodoferax</taxon>
    </lineage>
</organism>
<evidence type="ECO:0000313" key="3">
    <source>
        <dbReference type="Proteomes" id="UP001321700"/>
    </source>
</evidence>
<accession>A0ABU3KS42</accession>
<dbReference type="RefSeq" id="WP_313875891.1">
    <property type="nucleotide sequence ID" value="NZ_JAVBIJ010000001.1"/>
</dbReference>
<keyword evidence="1" id="KW-0472">Membrane</keyword>
<proteinExistence type="predicted"/>
<comment type="caution">
    <text evidence="2">The sequence shown here is derived from an EMBL/GenBank/DDBJ whole genome shotgun (WGS) entry which is preliminary data.</text>
</comment>
<evidence type="ECO:0000256" key="1">
    <source>
        <dbReference type="SAM" id="Phobius"/>
    </source>
</evidence>
<protein>
    <recommendedName>
        <fullName evidence="4">Transmembrane protein</fullName>
    </recommendedName>
</protein>
<keyword evidence="3" id="KW-1185">Reference proteome</keyword>
<dbReference type="Proteomes" id="UP001321700">
    <property type="component" value="Unassembled WGS sequence"/>
</dbReference>
<keyword evidence="1" id="KW-1133">Transmembrane helix</keyword>